<name>A0A0Q0RYZ2_9ARCH</name>
<feature type="transmembrane region" description="Helical" evidence="1">
    <location>
        <begin position="48"/>
        <end position="70"/>
    </location>
</feature>
<feature type="transmembrane region" description="Helical" evidence="1">
    <location>
        <begin position="117"/>
        <end position="135"/>
    </location>
</feature>
<dbReference type="Proteomes" id="UP000050320">
    <property type="component" value="Unassembled WGS sequence"/>
</dbReference>
<evidence type="ECO:0000313" key="2">
    <source>
        <dbReference type="EMBL" id="KQB35609.1"/>
    </source>
</evidence>
<keyword evidence="1" id="KW-0812">Transmembrane</keyword>
<keyword evidence="3" id="KW-1185">Reference proteome</keyword>
<feature type="transmembrane region" description="Helical" evidence="1">
    <location>
        <begin position="141"/>
        <end position="157"/>
    </location>
</feature>
<feature type="transmembrane region" description="Helical" evidence="1">
    <location>
        <begin position="20"/>
        <end position="41"/>
    </location>
</feature>
<comment type="caution">
    <text evidence="2">The sequence shown here is derived from an EMBL/GenBank/DDBJ whole genome shotgun (WGS) entry which is preliminary data.</text>
</comment>
<dbReference type="RefSeq" id="WP_055032397.1">
    <property type="nucleotide sequence ID" value="NZ_LKBG01000109.1"/>
</dbReference>
<protein>
    <submittedName>
        <fullName evidence="2">Uncharacterized protein</fullName>
    </submittedName>
</protein>
<evidence type="ECO:0000256" key="1">
    <source>
        <dbReference type="SAM" id="Phobius"/>
    </source>
</evidence>
<evidence type="ECO:0000313" key="3">
    <source>
        <dbReference type="Proteomes" id="UP000050320"/>
    </source>
</evidence>
<feature type="non-terminal residue" evidence="2">
    <location>
        <position position="1"/>
    </location>
</feature>
<dbReference type="EMBL" id="LKBG01000109">
    <property type="protein sequence ID" value="KQB35609.1"/>
    <property type="molecule type" value="Genomic_DNA"/>
</dbReference>
<reference evidence="2 3" key="1">
    <citation type="submission" date="2015-09" db="EMBL/GenBank/DDBJ databases">
        <title>Heavy metals and arsenic resistance mechanisms in polyextremophilic archaea of the family Ferroplasmaceae.</title>
        <authorList>
            <person name="Bulaev A.G."/>
            <person name="Kanygina A.V."/>
        </authorList>
    </citation>
    <scope>NUCLEOTIDE SEQUENCE [LARGE SCALE GENOMIC DNA]</scope>
    <source>
        <strain evidence="2 3">VT</strain>
    </source>
</reference>
<organism evidence="2 3">
    <name type="scientific">Acidiplasma aeolicum</name>
    <dbReference type="NCBI Taxonomy" id="507754"/>
    <lineage>
        <taxon>Archaea</taxon>
        <taxon>Methanobacteriati</taxon>
        <taxon>Thermoplasmatota</taxon>
        <taxon>Thermoplasmata</taxon>
        <taxon>Thermoplasmatales</taxon>
        <taxon>Ferroplasmaceae</taxon>
        <taxon>Acidiplasma</taxon>
    </lineage>
</organism>
<sequence>SVFLELLMAAGIFSRFLIDLYLFLVAILVDFLAMGSFALFGNKKYLNYYYLYTGLASIFLLITLIIYPVGKIIIHHIVFGPLPLMVVVSSSFVSFPAAFFIILIAALSYKKSRNIKLLSIIAGVIVVSIAGTLYIAAIPVFLYYAEFIGILLLWIGFK</sequence>
<keyword evidence="1" id="KW-0472">Membrane</keyword>
<dbReference type="OrthoDB" id="57311at2157"/>
<gene>
    <name evidence="2" type="ORF">AOG54_08810</name>
</gene>
<keyword evidence="1" id="KW-1133">Transmembrane helix</keyword>
<accession>A0A0Q0RYZ2</accession>
<proteinExistence type="predicted"/>
<feature type="transmembrane region" description="Helical" evidence="1">
    <location>
        <begin position="82"/>
        <end position="105"/>
    </location>
</feature>
<dbReference type="AlphaFoldDB" id="A0A0Q0RYZ2"/>